<dbReference type="Pfam" id="PF13440">
    <property type="entry name" value="Polysacc_synt_3"/>
    <property type="match status" value="1"/>
</dbReference>
<comment type="subcellular location">
    <subcellularLocation>
        <location evidence="1">Cell membrane</location>
        <topology evidence="1">Multi-pass membrane protein</topology>
    </subcellularLocation>
</comment>
<feature type="transmembrane region" description="Helical" evidence="9">
    <location>
        <begin position="463"/>
        <end position="485"/>
    </location>
</feature>
<protein>
    <recommendedName>
        <fullName evidence="14">Glycosyltransferase</fullName>
    </recommendedName>
</protein>
<comment type="caution">
    <text evidence="12">The sequence shown here is derived from an EMBL/GenBank/DDBJ whole genome shotgun (WGS) entry which is preliminary data.</text>
</comment>
<dbReference type="EMBL" id="BAAAPB010000004">
    <property type="protein sequence ID" value="GAA1969390.1"/>
    <property type="molecule type" value="Genomic_DNA"/>
</dbReference>
<feature type="transmembrane region" description="Helical" evidence="9">
    <location>
        <begin position="371"/>
        <end position="390"/>
    </location>
</feature>
<dbReference type="PANTHER" id="PTHR30250:SF10">
    <property type="entry name" value="LIPOPOLYSACCHARIDE BIOSYNTHESIS PROTEIN WZXC"/>
    <property type="match status" value="1"/>
</dbReference>
<evidence type="ECO:0000256" key="7">
    <source>
        <dbReference type="ARBA" id="ARBA00022989"/>
    </source>
</evidence>
<keyword evidence="6 9" id="KW-0812">Transmembrane</keyword>
<name>A0ABN2RHQ3_9ACTN</name>
<keyword evidence="4" id="KW-0328">Glycosyltransferase</keyword>
<dbReference type="Gene3D" id="3.40.50.2000">
    <property type="entry name" value="Glycogen Phosphorylase B"/>
    <property type="match status" value="2"/>
</dbReference>
<keyword evidence="8 9" id="KW-0472">Membrane</keyword>
<evidence type="ECO:0000313" key="13">
    <source>
        <dbReference type="Proteomes" id="UP001500571"/>
    </source>
</evidence>
<sequence length="959" mass="101526">MTSTTDRDTGVGDATVPALTRSAVFSGALWTAASSLLMRVANIGVTAVVAHVLTRADFGVFAVAAAVYLVVSSLAELGLGAAVTRSTEDPRAIAPTVTTLAVVFGGALAVLMYATAGPLADLLGSPGAAGPLRILSLCLVLNGLLAVPCAQLTWEFRQGRMFFANAAAFIPSNIALVLLAMHGDGATAFAWSRVIGQVVTGVVVVTGLSRFYWPGMAPRLVKGLVFFGLPLAFANLVNWTLLNADYLVIAHASSEVLVGTYMLAFTVASWPTVVMGSVLNGIVVPALARVGDETRARKAALVTSLRIVSLCALPVGALVLALARPVVLTLYGDKWAESIPVLQVLAVYGTVFAYCLLLANVMVALGLTWRLLAIQVGWIVVLTPLMLRLLDVSGLVGVAWAHVLVVTVVALPLYVLSVPRSLRWTVRDLRAAVTPALLASAAAGVTAWGVAAATNAWLHADPVALLAGGTAGVVVYLLAVGRSIVRELPDPVERRLVSMVHRLVLSLQRKAVLLPGPVRRALRALVPGALQGRRTGPRDWSSPLIPGSGGVGLDRPEPTPQPVVGLVGAPAQPLSCLVVTGSLDVGGMDGFVDFLARGLRSRGVRTEVLVAADRPDQVVGRFAEGLRADGFDVLVSDPESAAQNLDGGSWDCLSVHGVPDWIVEAAHDRGIPVVETLHGMHTFYDRERLAARAQMLTAVVAVSELVGRQYLEWVPAFEERRLLVVPNGVPSRWRPTEVRDDARAALGLTGEFVFTCLGRYCLQKNQYGLVVAFDAVADAVPDAHLVLAGRVDDEAYFAQVADRREQSPHRDRIHVRQHSTAPGALLAASDAFVLDSFFEGWSLASTEALTAGLPVVLAEVGGAVEQVDWDVAPGVVVPNPLSDPLGVTWDRIAAARFRDQPNAAALSEAMIGMATQRATWAARREPIAHEAEARFSPEVCLDRHLEILVRSSQPVGVVR</sequence>
<evidence type="ECO:0000256" key="8">
    <source>
        <dbReference type="ARBA" id="ARBA00023136"/>
    </source>
</evidence>
<dbReference type="Pfam" id="PF00534">
    <property type="entry name" value="Glycos_transf_1"/>
    <property type="match status" value="1"/>
</dbReference>
<feature type="transmembrane region" description="Helical" evidence="9">
    <location>
        <begin position="220"/>
        <end position="241"/>
    </location>
</feature>
<dbReference type="RefSeq" id="WP_344046562.1">
    <property type="nucleotide sequence ID" value="NZ_BAAAPB010000004.1"/>
</dbReference>
<keyword evidence="5" id="KW-0808">Transferase</keyword>
<feature type="transmembrane region" description="Helical" evidence="9">
    <location>
        <begin position="134"/>
        <end position="154"/>
    </location>
</feature>
<evidence type="ECO:0000256" key="9">
    <source>
        <dbReference type="SAM" id="Phobius"/>
    </source>
</evidence>
<feature type="domain" description="Glycosyl transferase family 1" evidence="10">
    <location>
        <begin position="739"/>
        <end position="880"/>
    </location>
</feature>
<feature type="transmembrane region" description="Helical" evidence="9">
    <location>
        <begin position="194"/>
        <end position="213"/>
    </location>
</feature>
<keyword evidence="3" id="KW-1003">Cell membrane</keyword>
<dbReference type="Pfam" id="PF13439">
    <property type="entry name" value="Glyco_transf_4"/>
    <property type="match status" value="1"/>
</dbReference>
<reference evidence="12 13" key="1">
    <citation type="journal article" date="2019" name="Int. J. Syst. Evol. Microbiol.">
        <title>The Global Catalogue of Microorganisms (GCM) 10K type strain sequencing project: providing services to taxonomists for standard genome sequencing and annotation.</title>
        <authorList>
            <consortium name="The Broad Institute Genomics Platform"/>
            <consortium name="The Broad Institute Genome Sequencing Center for Infectious Disease"/>
            <person name="Wu L."/>
            <person name="Ma J."/>
        </authorList>
    </citation>
    <scope>NUCLEOTIDE SEQUENCE [LARGE SCALE GENOMIC DNA]</scope>
    <source>
        <strain evidence="12 13">JCM 15309</strain>
    </source>
</reference>
<evidence type="ECO:0000256" key="4">
    <source>
        <dbReference type="ARBA" id="ARBA00022676"/>
    </source>
</evidence>
<evidence type="ECO:0000256" key="3">
    <source>
        <dbReference type="ARBA" id="ARBA00022475"/>
    </source>
</evidence>
<evidence type="ECO:0000256" key="5">
    <source>
        <dbReference type="ARBA" id="ARBA00022679"/>
    </source>
</evidence>
<evidence type="ECO:0000256" key="6">
    <source>
        <dbReference type="ARBA" id="ARBA00022692"/>
    </source>
</evidence>
<evidence type="ECO:0000259" key="11">
    <source>
        <dbReference type="Pfam" id="PF13439"/>
    </source>
</evidence>
<keyword evidence="13" id="KW-1185">Reference proteome</keyword>
<keyword evidence="7 9" id="KW-1133">Transmembrane helix</keyword>
<dbReference type="InterPro" id="IPR050833">
    <property type="entry name" value="Poly_Biosynth_Transport"/>
</dbReference>
<comment type="similarity">
    <text evidence="2">Belongs to the polysaccharide synthase family.</text>
</comment>
<feature type="transmembrane region" description="Helical" evidence="9">
    <location>
        <begin position="299"/>
        <end position="321"/>
    </location>
</feature>
<feature type="domain" description="Glycosyltransferase subfamily 4-like N-terminal" evidence="11">
    <location>
        <begin position="585"/>
        <end position="730"/>
    </location>
</feature>
<proteinExistence type="inferred from homology"/>
<dbReference type="PANTHER" id="PTHR30250">
    <property type="entry name" value="PST FAMILY PREDICTED COLANIC ACID TRANSPORTER"/>
    <property type="match status" value="1"/>
</dbReference>
<dbReference type="InterPro" id="IPR001296">
    <property type="entry name" value="Glyco_trans_1"/>
</dbReference>
<evidence type="ECO:0000259" key="10">
    <source>
        <dbReference type="Pfam" id="PF00534"/>
    </source>
</evidence>
<accession>A0ABN2RHQ3</accession>
<evidence type="ECO:0008006" key="14">
    <source>
        <dbReference type="Google" id="ProtNLM"/>
    </source>
</evidence>
<dbReference type="InterPro" id="IPR028098">
    <property type="entry name" value="Glyco_trans_4-like_N"/>
</dbReference>
<evidence type="ECO:0000256" key="1">
    <source>
        <dbReference type="ARBA" id="ARBA00004651"/>
    </source>
</evidence>
<dbReference type="Proteomes" id="UP001500571">
    <property type="component" value="Unassembled WGS sequence"/>
</dbReference>
<feature type="transmembrane region" description="Helical" evidence="9">
    <location>
        <begin position="58"/>
        <end position="80"/>
    </location>
</feature>
<feature type="transmembrane region" description="Helical" evidence="9">
    <location>
        <begin position="161"/>
        <end position="182"/>
    </location>
</feature>
<feature type="transmembrane region" description="Helical" evidence="9">
    <location>
        <begin position="396"/>
        <end position="417"/>
    </location>
</feature>
<feature type="transmembrane region" description="Helical" evidence="9">
    <location>
        <begin position="341"/>
        <end position="359"/>
    </location>
</feature>
<evidence type="ECO:0000256" key="2">
    <source>
        <dbReference type="ARBA" id="ARBA00007430"/>
    </source>
</evidence>
<gene>
    <name evidence="12" type="ORF">GCM10009798_32460</name>
</gene>
<dbReference type="CDD" id="cd03801">
    <property type="entry name" value="GT4_PimA-like"/>
    <property type="match status" value="1"/>
</dbReference>
<feature type="transmembrane region" description="Helical" evidence="9">
    <location>
        <begin position="92"/>
        <end position="114"/>
    </location>
</feature>
<evidence type="ECO:0000313" key="12">
    <source>
        <dbReference type="EMBL" id="GAA1969390.1"/>
    </source>
</evidence>
<organism evidence="12 13">
    <name type="scientific">Nocardioides panacihumi</name>
    <dbReference type="NCBI Taxonomy" id="400774"/>
    <lineage>
        <taxon>Bacteria</taxon>
        <taxon>Bacillati</taxon>
        <taxon>Actinomycetota</taxon>
        <taxon>Actinomycetes</taxon>
        <taxon>Propionibacteriales</taxon>
        <taxon>Nocardioidaceae</taxon>
        <taxon>Nocardioides</taxon>
    </lineage>
</organism>
<dbReference type="SUPFAM" id="SSF53756">
    <property type="entry name" value="UDP-Glycosyltransferase/glycogen phosphorylase"/>
    <property type="match status" value="1"/>
</dbReference>
<feature type="transmembrane region" description="Helical" evidence="9">
    <location>
        <begin position="429"/>
        <end position="451"/>
    </location>
</feature>
<feature type="transmembrane region" description="Helical" evidence="9">
    <location>
        <begin position="28"/>
        <end position="52"/>
    </location>
</feature>
<feature type="transmembrane region" description="Helical" evidence="9">
    <location>
        <begin position="261"/>
        <end position="287"/>
    </location>
</feature>